<gene>
    <name evidence="1" type="ORF">PENTCL1PPCAC_286</name>
</gene>
<organism evidence="1 2">
    <name type="scientific">Pristionchus entomophagus</name>
    <dbReference type="NCBI Taxonomy" id="358040"/>
    <lineage>
        <taxon>Eukaryota</taxon>
        <taxon>Metazoa</taxon>
        <taxon>Ecdysozoa</taxon>
        <taxon>Nematoda</taxon>
        <taxon>Chromadorea</taxon>
        <taxon>Rhabditida</taxon>
        <taxon>Rhabditina</taxon>
        <taxon>Diplogasteromorpha</taxon>
        <taxon>Diplogasteroidea</taxon>
        <taxon>Neodiplogasteridae</taxon>
        <taxon>Pristionchus</taxon>
    </lineage>
</organism>
<name>A0AAV5SEJ1_9BILA</name>
<protein>
    <submittedName>
        <fullName evidence="1">Uncharacterized protein</fullName>
    </submittedName>
</protein>
<proteinExistence type="predicted"/>
<dbReference type="AlphaFoldDB" id="A0AAV5SEJ1"/>
<sequence>PVALPEGNLQFHTQLPSPQNNNSMFIVSSHSPGLLYVVTNNTDHTNAYYIEHPGIEDVIMLTDEFFCSPFMCFYINGVIDEGIARK</sequence>
<accession>A0AAV5SEJ1</accession>
<evidence type="ECO:0000313" key="1">
    <source>
        <dbReference type="EMBL" id="GMS78111.1"/>
    </source>
</evidence>
<keyword evidence="2" id="KW-1185">Reference proteome</keyword>
<evidence type="ECO:0000313" key="2">
    <source>
        <dbReference type="Proteomes" id="UP001432027"/>
    </source>
</evidence>
<comment type="caution">
    <text evidence="1">The sequence shown here is derived from an EMBL/GenBank/DDBJ whole genome shotgun (WGS) entry which is preliminary data.</text>
</comment>
<feature type="non-terminal residue" evidence="1">
    <location>
        <position position="1"/>
    </location>
</feature>
<reference evidence="1" key="1">
    <citation type="submission" date="2023-10" db="EMBL/GenBank/DDBJ databases">
        <title>Genome assembly of Pristionchus species.</title>
        <authorList>
            <person name="Yoshida K."/>
            <person name="Sommer R.J."/>
        </authorList>
    </citation>
    <scope>NUCLEOTIDE SEQUENCE</scope>
    <source>
        <strain evidence="1">RS0144</strain>
    </source>
</reference>
<dbReference type="Proteomes" id="UP001432027">
    <property type="component" value="Unassembled WGS sequence"/>
</dbReference>
<dbReference type="EMBL" id="BTSX01000001">
    <property type="protein sequence ID" value="GMS78111.1"/>
    <property type="molecule type" value="Genomic_DNA"/>
</dbReference>